<protein>
    <submittedName>
        <fullName evidence="2">Glyoxalase family protein</fullName>
    </submittedName>
</protein>
<dbReference type="Pfam" id="PF00903">
    <property type="entry name" value="Glyoxalase"/>
    <property type="match status" value="1"/>
</dbReference>
<dbReference type="PROSITE" id="PS51819">
    <property type="entry name" value="VOC"/>
    <property type="match status" value="1"/>
</dbReference>
<dbReference type="PANTHER" id="PTHR36437:SF2">
    <property type="entry name" value="GLYOXALASE_BLEOMYCIN RESISTANCE PROTEIN_DIOXYGENASE"/>
    <property type="match status" value="1"/>
</dbReference>
<evidence type="ECO:0000259" key="1">
    <source>
        <dbReference type="PROSITE" id="PS51819"/>
    </source>
</evidence>
<dbReference type="KEGG" id="xop:PXO_02370"/>
<sequence>MSRRIALTTLLVADYDAAIAWYASALGFHVLQDRPLGDDGKRWVVIGPGSAQDAGLLLAQPADAAQRARIGDQTGGRVDHFLYTDDFWRDHAAMQAFGVEFLETPREEPYGTVAVFRDLYGTQLDLLEPKQ</sequence>
<evidence type="ECO:0000313" key="2">
    <source>
        <dbReference type="EMBL" id="ACD60661.1"/>
    </source>
</evidence>
<dbReference type="InterPro" id="IPR037523">
    <property type="entry name" value="VOC_core"/>
</dbReference>
<dbReference type="InterPro" id="IPR004360">
    <property type="entry name" value="Glyas_Fos-R_dOase_dom"/>
</dbReference>
<dbReference type="EMBL" id="CP000967">
    <property type="protein sequence ID" value="ACD60661.1"/>
    <property type="molecule type" value="Genomic_DNA"/>
</dbReference>
<reference evidence="2 3" key="1">
    <citation type="journal article" date="2008" name="BMC Genomics">
        <title>Genome sequence and rapid evolution of the rice pathogen Xanthomonas oryzae pv. oryzae PXO99A.</title>
        <authorList>
            <person name="Salzberg S.L."/>
            <person name="Sommer D.D."/>
            <person name="Schatz M.C."/>
            <person name="Phillippy A.M."/>
            <person name="Rabinowicz P.D."/>
            <person name="Tsuge S."/>
            <person name="Furutani A."/>
            <person name="Ochiai H."/>
            <person name="Delcher A.L."/>
            <person name="Kelley D."/>
            <person name="Madupu R."/>
            <person name="Puiu D."/>
            <person name="Radune D."/>
            <person name="Shumway M."/>
            <person name="Trapnell C."/>
            <person name="Aparna G."/>
            <person name="Jha G."/>
            <person name="Pandey A."/>
            <person name="Patil P.B."/>
            <person name="Ishihara H."/>
            <person name="Meyer D.F."/>
            <person name="Szurek B."/>
            <person name="Verdier V."/>
            <person name="Koebnik R."/>
            <person name="Dow J.M."/>
            <person name="Ryan R.P."/>
            <person name="Hirata H."/>
            <person name="Tsuyumu S."/>
            <person name="Won Lee S."/>
            <person name="Seo Y.S."/>
            <person name="Sriariyanum M."/>
            <person name="Ronald P.C."/>
            <person name="Sonti R.V."/>
            <person name="Van Sluys M.A."/>
            <person name="Leach J.E."/>
            <person name="White F.F."/>
            <person name="Bogdanove A.J."/>
        </authorList>
    </citation>
    <scope>NUCLEOTIDE SEQUENCE [LARGE SCALE GENOMIC DNA]</scope>
    <source>
        <strain evidence="2 3">PXO99A</strain>
    </source>
</reference>
<feature type="domain" description="VOC" evidence="1">
    <location>
        <begin position="4"/>
        <end position="129"/>
    </location>
</feature>
<dbReference type="PANTHER" id="PTHR36437">
    <property type="entry name" value="GLYOXALASE/BLEOMYCIN RESISTANCE PROTEIN/DIOXYGENASE"/>
    <property type="match status" value="1"/>
</dbReference>
<organism evidence="2 3">
    <name type="scientific">Xanthomonas oryzae pv. oryzae (strain PXO99A)</name>
    <dbReference type="NCBI Taxonomy" id="360094"/>
    <lineage>
        <taxon>Bacteria</taxon>
        <taxon>Pseudomonadati</taxon>
        <taxon>Pseudomonadota</taxon>
        <taxon>Gammaproteobacteria</taxon>
        <taxon>Lysobacterales</taxon>
        <taxon>Lysobacteraceae</taxon>
        <taxon>Xanthomonas</taxon>
    </lineage>
</organism>
<dbReference type="Gene3D" id="3.10.180.10">
    <property type="entry name" value="2,3-Dihydroxybiphenyl 1,2-Dioxygenase, domain 1"/>
    <property type="match status" value="1"/>
</dbReference>
<accession>A0A0K0GNM8</accession>
<dbReference type="RefSeq" id="WP_011257980.1">
    <property type="nucleotide sequence ID" value="NC_010717.2"/>
</dbReference>
<dbReference type="InterPro" id="IPR029068">
    <property type="entry name" value="Glyas_Bleomycin-R_OHBP_Dase"/>
</dbReference>
<dbReference type="eggNOG" id="COG0346">
    <property type="taxonomic scope" value="Bacteria"/>
</dbReference>
<dbReference type="HOGENOM" id="CLU_046006_10_1_6"/>
<name>A0A0K0GNM8_XANOP</name>
<gene>
    <name evidence="2" type="ordered locus">PXO_02370</name>
</gene>
<evidence type="ECO:0000313" key="3">
    <source>
        <dbReference type="Proteomes" id="UP000001740"/>
    </source>
</evidence>
<dbReference type="Proteomes" id="UP000001740">
    <property type="component" value="Chromosome"/>
</dbReference>
<proteinExistence type="predicted"/>
<dbReference type="SUPFAM" id="SSF54593">
    <property type="entry name" value="Glyoxalase/Bleomycin resistance protein/Dihydroxybiphenyl dioxygenase"/>
    <property type="match status" value="1"/>
</dbReference>
<dbReference type="PATRIC" id="fig|291331.8.peg.1270"/>
<dbReference type="AlphaFoldDB" id="A0A0K0GNM8"/>